<accession>A0A9D1L5F1</accession>
<evidence type="ECO:0008006" key="4">
    <source>
        <dbReference type="Google" id="ProtNLM"/>
    </source>
</evidence>
<name>A0A9D1L5F1_9FIRM</name>
<reference evidence="2" key="1">
    <citation type="submission" date="2020-10" db="EMBL/GenBank/DDBJ databases">
        <authorList>
            <person name="Gilroy R."/>
        </authorList>
    </citation>
    <scope>NUCLEOTIDE SEQUENCE</scope>
    <source>
        <strain evidence="2">ChiHcec3-6078</strain>
    </source>
</reference>
<sequence length="84" mass="9882">MKNKETGNRKTGAPLMRKVIWGLIILGFCAMEFPGILIFGDRIYPFILGMPFLYGYIICCWVYMTAVLFFAWKTEWGRKPFFKK</sequence>
<keyword evidence="1" id="KW-0472">Membrane</keyword>
<dbReference type="EMBL" id="DVMP01000073">
    <property type="protein sequence ID" value="HIU25584.1"/>
    <property type="molecule type" value="Genomic_DNA"/>
</dbReference>
<protein>
    <recommendedName>
        <fullName evidence="4">DUF3311 domain-containing protein</fullName>
    </recommendedName>
</protein>
<evidence type="ECO:0000313" key="2">
    <source>
        <dbReference type="EMBL" id="HIU25584.1"/>
    </source>
</evidence>
<keyword evidence="1" id="KW-1133">Transmembrane helix</keyword>
<organism evidence="2 3">
    <name type="scientific">Candidatus Allocopromorpha excrementigallinarum</name>
    <dbReference type="NCBI Taxonomy" id="2840742"/>
    <lineage>
        <taxon>Bacteria</taxon>
        <taxon>Bacillati</taxon>
        <taxon>Bacillota</taxon>
        <taxon>Clostridia</taxon>
        <taxon>Eubacteriales</taxon>
        <taxon>Eubacteriaceae</taxon>
        <taxon>Eubacteriaceae incertae sedis</taxon>
        <taxon>Candidatus Allocopromorpha</taxon>
    </lineage>
</organism>
<dbReference type="Proteomes" id="UP000824090">
    <property type="component" value="Unassembled WGS sequence"/>
</dbReference>
<proteinExistence type="predicted"/>
<comment type="caution">
    <text evidence="2">The sequence shown here is derived from an EMBL/GenBank/DDBJ whole genome shotgun (WGS) entry which is preliminary data.</text>
</comment>
<dbReference type="AlphaFoldDB" id="A0A9D1L5F1"/>
<feature type="transmembrane region" description="Helical" evidence="1">
    <location>
        <begin position="20"/>
        <end position="40"/>
    </location>
</feature>
<keyword evidence="1" id="KW-0812">Transmembrane</keyword>
<reference evidence="2" key="2">
    <citation type="journal article" date="2021" name="PeerJ">
        <title>Extensive microbial diversity within the chicken gut microbiome revealed by metagenomics and culture.</title>
        <authorList>
            <person name="Gilroy R."/>
            <person name="Ravi A."/>
            <person name="Getino M."/>
            <person name="Pursley I."/>
            <person name="Horton D.L."/>
            <person name="Alikhan N.F."/>
            <person name="Baker D."/>
            <person name="Gharbi K."/>
            <person name="Hall N."/>
            <person name="Watson M."/>
            <person name="Adriaenssens E.M."/>
            <person name="Foster-Nyarko E."/>
            <person name="Jarju S."/>
            <person name="Secka A."/>
            <person name="Antonio M."/>
            <person name="Oren A."/>
            <person name="Chaudhuri R.R."/>
            <person name="La Ragione R."/>
            <person name="Hildebrand F."/>
            <person name="Pallen M.J."/>
        </authorList>
    </citation>
    <scope>NUCLEOTIDE SEQUENCE</scope>
    <source>
        <strain evidence="2">ChiHcec3-6078</strain>
    </source>
</reference>
<gene>
    <name evidence="2" type="ORF">IAC50_03735</name>
</gene>
<evidence type="ECO:0000256" key="1">
    <source>
        <dbReference type="SAM" id="Phobius"/>
    </source>
</evidence>
<feature type="transmembrane region" description="Helical" evidence="1">
    <location>
        <begin position="52"/>
        <end position="72"/>
    </location>
</feature>
<evidence type="ECO:0000313" key="3">
    <source>
        <dbReference type="Proteomes" id="UP000824090"/>
    </source>
</evidence>